<organism evidence="4 5">
    <name type="scientific">Zingiber officinale</name>
    <name type="common">Ginger</name>
    <name type="synonym">Amomum zingiber</name>
    <dbReference type="NCBI Taxonomy" id="94328"/>
    <lineage>
        <taxon>Eukaryota</taxon>
        <taxon>Viridiplantae</taxon>
        <taxon>Streptophyta</taxon>
        <taxon>Embryophyta</taxon>
        <taxon>Tracheophyta</taxon>
        <taxon>Spermatophyta</taxon>
        <taxon>Magnoliopsida</taxon>
        <taxon>Liliopsida</taxon>
        <taxon>Zingiberales</taxon>
        <taxon>Zingiberaceae</taxon>
        <taxon>Zingiber</taxon>
    </lineage>
</organism>
<dbReference type="AlphaFoldDB" id="A0A8J5EX71"/>
<dbReference type="PANTHER" id="PTHR35317:SF35">
    <property type="entry name" value="DUF4219 DOMAIN-CONTAINING PROTEIN"/>
    <property type="match status" value="1"/>
</dbReference>
<dbReference type="PANTHER" id="PTHR35317">
    <property type="entry name" value="OS04G0629600 PROTEIN"/>
    <property type="match status" value="1"/>
</dbReference>
<gene>
    <name evidence="4" type="ORF">ZIOFF_065498</name>
</gene>
<feature type="compositionally biased region" description="Low complexity" evidence="1">
    <location>
        <begin position="330"/>
        <end position="363"/>
    </location>
</feature>
<evidence type="ECO:0000313" key="4">
    <source>
        <dbReference type="EMBL" id="KAG6476259.1"/>
    </source>
</evidence>
<evidence type="ECO:0008006" key="6">
    <source>
        <dbReference type="Google" id="ProtNLM"/>
    </source>
</evidence>
<dbReference type="EMBL" id="JACMSC010000018">
    <property type="protein sequence ID" value="KAG6476259.1"/>
    <property type="molecule type" value="Genomic_DNA"/>
</dbReference>
<name>A0A8J5EX71_ZINOF</name>
<evidence type="ECO:0000256" key="1">
    <source>
        <dbReference type="SAM" id="MobiDB-lite"/>
    </source>
</evidence>
<feature type="domain" description="Retroviral polymerase SH3-like" evidence="3">
    <location>
        <begin position="254"/>
        <end position="308"/>
    </location>
</feature>
<feature type="compositionally biased region" description="Basic and acidic residues" evidence="1">
    <location>
        <begin position="310"/>
        <end position="323"/>
    </location>
</feature>
<feature type="region of interest" description="Disordered" evidence="1">
    <location>
        <begin position="308"/>
        <end position="363"/>
    </location>
</feature>
<comment type="caution">
    <text evidence="4">The sequence shown here is derived from an EMBL/GenBank/DDBJ whole genome shotgun (WGS) entry which is preliminary data.</text>
</comment>
<dbReference type="Pfam" id="PF22936">
    <property type="entry name" value="Pol_BBD"/>
    <property type="match status" value="1"/>
</dbReference>
<evidence type="ECO:0000259" key="2">
    <source>
        <dbReference type="Pfam" id="PF22936"/>
    </source>
</evidence>
<dbReference type="Proteomes" id="UP000734854">
    <property type="component" value="Unassembled WGS sequence"/>
</dbReference>
<dbReference type="Pfam" id="PF25597">
    <property type="entry name" value="SH3_retrovirus"/>
    <property type="match status" value="1"/>
</dbReference>
<evidence type="ECO:0000313" key="5">
    <source>
        <dbReference type="Proteomes" id="UP000734854"/>
    </source>
</evidence>
<proteinExistence type="predicted"/>
<dbReference type="Pfam" id="PF14223">
    <property type="entry name" value="Retrotran_gag_2"/>
    <property type="match status" value="1"/>
</dbReference>
<evidence type="ECO:0000259" key="3">
    <source>
        <dbReference type="Pfam" id="PF25597"/>
    </source>
</evidence>
<sequence>MRRFSQELQLPHFPKKHGKYCRKNSKAPSSKVIAVKLQTLISELEVLLMKGNETLQDFLSRVILIISQMRSYGKKITDAIIVLKVLRSLTPKYDYIVTVIEEAKDLSILSFDELMGSLQAHVARRNRSAEKDEEKTFQASQVKGEIEKKKKKDFACRGRGRGGFRGRGRVRLGDNKQIQVEGKGTIAVEISDGKVKLLYNVYFVPSLAHSLLSVGQLMMGGYAIVFDNSLLSVGQLMMGGYAIVFDNGACVISDKDSGKSIKKSEKCIFVGYCNQSKAYRLYNPLIGKLIIRRDIDFDENSKRNWNTQGEETRIHIPMEDRTPTTECVESSPLESPIPSPSNSRSSSSSSLQESSDEAPSSKG</sequence>
<feature type="domain" description="Retrovirus-related Pol polyprotein from transposon TNT 1-94-like beta-barrel" evidence="2">
    <location>
        <begin position="167"/>
        <end position="222"/>
    </location>
</feature>
<keyword evidence="5" id="KW-1185">Reference proteome</keyword>
<reference evidence="4 5" key="1">
    <citation type="submission" date="2020-08" db="EMBL/GenBank/DDBJ databases">
        <title>Plant Genome Project.</title>
        <authorList>
            <person name="Zhang R.-G."/>
        </authorList>
    </citation>
    <scope>NUCLEOTIDE SEQUENCE [LARGE SCALE GENOMIC DNA]</scope>
    <source>
        <tissue evidence="4">Rhizome</tissue>
    </source>
</reference>
<protein>
    <recommendedName>
        <fullName evidence="6">Gag-pol polyprotein</fullName>
    </recommendedName>
</protein>
<dbReference type="InterPro" id="IPR054722">
    <property type="entry name" value="PolX-like_BBD"/>
</dbReference>
<dbReference type="InterPro" id="IPR057670">
    <property type="entry name" value="SH3_retrovirus"/>
</dbReference>
<accession>A0A8J5EX71</accession>